<protein>
    <submittedName>
        <fullName evidence="1">Uncharacterized protein</fullName>
    </submittedName>
</protein>
<evidence type="ECO:0000313" key="2">
    <source>
        <dbReference type="Proteomes" id="UP000256964"/>
    </source>
</evidence>
<gene>
    <name evidence="1" type="ORF">OH76DRAFT_99532</name>
</gene>
<dbReference type="Proteomes" id="UP000256964">
    <property type="component" value="Unassembled WGS sequence"/>
</dbReference>
<proteinExistence type="predicted"/>
<organism evidence="1 2">
    <name type="scientific">Lentinus brumalis</name>
    <dbReference type="NCBI Taxonomy" id="2498619"/>
    <lineage>
        <taxon>Eukaryota</taxon>
        <taxon>Fungi</taxon>
        <taxon>Dikarya</taxon>
        <taxon>Basidiomycota</taxon>
        <taxon>Agaricomycotina</taxon>
        <taxon>Agaricomycetes</taxon>
        <taxon>Polyporales</taxon>
        <taxon>Polyporaceae</taxon>
        <taxon>Lentinus</taxon>
    </lineage>
</organism>
<name>A0A371CQD5_9APHY</name>
<accession>A0A371CQD5</accession>
<evidence type="ECO:0000313" key="1">
    <source>
        <dbReference type="EMBL" id="RDX42500.1"/>
    </source>
</evidence>
<reference evidence="1 2" key="1">
    <citation type="journal article" date="2018" name="Biotechnol. Biofuels">
        <title>Integrative visual omics of the white-rot fungus Polyporus brumalis exposes the biotechnological potential of its oxidative enzymes for delignifying raw plant biomass.</title>
        <authorList>
            <person name="Miyauchi S."/>
            <person name="Rancon A."/>
            <person name="Drula E."/>
            <person name="Hage H."/>
            <person name="Chaduli D."/>
            <person name="Favel A."/>
            <person name="Grisel S."/>
            <person name="Henrissat B."/>
            <person name="Herpoel-Gimbert I."/>
            <person name="Ruiz-Duenas F.J."/>
            <person name="Chevret D."/>
            <person name="Hainaut M."/>
            <person name="Lin J."/>
            <person name="Wang M."/>
            <person name="Pangilinan J."/>
            <person name="Lipzen A."/>
            <person name="Lesage-Meessen L."/>
            <person name="Navarro D."/>
            <person name="Riley R."/>
            <person name="Grigoriev I.V."/>
            <person name="Zhou S."/>
            <person name="Raouche S."/>
            <person name="Rosso M.N."/>
        </authorList>
    </citation>
    <scope>NUCLEOTIDE SEQUENCE [LARGE SCALE GENOMIC DNA]</scope>
    <source>
        <strain evidence="1 2">BRFM 1820</strain>
    </source>
</reference>
<sequence length="83" mass="9189">MRRKRKRVQVFSEQLYVGLPLPCICAFGRCSEGQVGIAEAGWRRSNVLAGNSMTAHEVRDVNRSRAVSSLRWVLSAPSALEGD</sequence>
<keyword evidence="2" id="KW-1185">Reference proteome</keyword>
<dbReference type="AlphaFoldDB" id="A0A371CQD5"/>
<dbReference type="EMBL" id="KZ857483">
    <property type="protein sequence ID" value="RDX42500.1"/>
    <property type="molecule type" value="Genomic_DNA"/>
</dbReference>